<dbReference type="InterPro" id="IPR013087">
    <property type="entry name" value="Znf_C2H2_type"/>
</dbReference>
<dbReference type="PANTHER" id="PTHR33936:SF24">
    <property type="entry name" value="C2H2-TYPE DOMAIN-CONTAINING PROTEIN"/>
    <property type="match status" value="1"/>
</dbReference>
<evidence type="ECO:0000313" key="6">
    <source>
        <dbReference type="Proteomes" id="UP000504606"/>
    </source>
</evidence>
<evidence type="ECO:0000313" key="7">
    <source>
        <dbReference type="RefSeq" id="XP_026277878.1"/>
    </source>
</evidence>
<dbReference type="OrthoDB" id="6040868at2759"/>
<proteinExistence type="predicted"/>
<feature type="domain" description="C2H2-type" evidence="5">
    <location>
        <begin position="52"/>
        <end position="79"/>
    </location>
</feature>
<dbReference type="SUPFAM" id="SSF57667">
    <property type="entry name" value="beta-beta-alpha zinc fingers"/>
    <property type="match status" value="1"/>
</dbReference>
<dbReference type="KEGG" id="foc:113206152"/>
<evidence type="ECO:0000256" key="2">
    <source>
        <dbReference type="ARBA" id="ARBA00022771"/>
    </source>
</evidence>
<dbReference type="AlphaFoldDB" id="A0A6J1SB61"/>
<dbReference type="PANTHER" id="PTHR33936">
    <property type="entry name" value="PROTEIN CBG17840"/>
    <property type="match status" value="1"/>
</dbReference>
<dbReference type="PROSITE" id="PS50157">
    <property type="entry name" value="ZINC_FINGER_C2H2_2"/>
    <property type="match status" value="2"/>
</dbReference>
<keyword evidence="1" id="KW-0479">Metal-binding</keyword>
<gene>
    <name evidence="7" type="primary">LOC113206152</name>
</gene>
<protein>
    <submittedName>
        <fullName evidence="7">Uncharacterized protein LOC113206152</fullName>
    </submittedName>
</protein>
<dbReference type="FunFam" id="3.30.160.60:FF:000065">
    <property type="entry name" value="B-cell CLL/lymphoma 6, member B"/>
    <property type="match status" value="1"/>
</dbReference>
<feature type="domain" description="C2H2-type" evidence="5">
    <location>
        <begin position="17"/>
        <end position="46"/>
    </location>
</feature>
<dbReference type="InterPro" id="IPR036236">
    <property type="entry name" value="Znf_C2H2_sf"/>
</dbReference>
<evidence type="ECO:0000256" key="1">
    <source>
        <dbReference type="ARBA" id="ARBA00022723"/>
    </source>
</evidence>
<name>A0A6J1SB61_FRAOC</name>
<accession>A0A6J1SB61</accession>
<keyword evidence="2 4" id="KW-0863">Zinc-finger</keyword>
<keyword evidence="3" id="KW-0862">Zinc</keyword>
<dbReference type="GO" id="GO:0008270">
    <property type="term" value="F:zinc ion binding"/>
    <property type="evidence" value="ECO:0007669"/>
    <property type="project" value="UniProtKB-KW"/>
</dbReference>
<evidence type="ECO:0000259" key="5">
    <source>
        <dbReference type="PROSITE" id="PS50157"/>
    </source>
</evidence>
<keyword evidence="6" id="KW-1185">Reference proteome</keyword>
<organism evidence="6 7">
    <name type="scientific">Frankliniella occidentalis</name>
    <name type="common">Western flower thrips</name>
    <name type="synonym">Euthrips occidentalis</name>
    <dbReference type="NCBI Taxonomy" id="133901"/>
    <lineage>
        <taxon>Eukaryota</taxon>
        <taxon>Metazoa</taxon>
        <taxon>Ecdysozoa</taxon>
        <taxon>Arthropoda</taxon>
        <taxon>Hexapoda</taxon>
        <taxon>Insecta</taxon>
        <taxon>Pterygota</taxon>
        <taxon>Neoptera</taxon>
        <taxon>Paraneoptera</taxon>
        <taxon>Thysanoptera</taxon>
        <taxon>Terebrantia</taxon>
        <taxon>Thripoidea</taxon>
        <taxon>Thripidae</taxon>
        <taxon>Frankliniella</taxon>
    </lineage>
</organism>
<evidence type="ECO:0000256" key="4">
    <source>
        <dbReference type="PROSITE-ProRule" id="PRU00042"/>
    </source>
</evidence>
<dbReference type="Pfam" id="PF00096">
    <property type="entry name" value="zf-C2H2"/>
    <property type="match status" value="2"/>
</dbReference>
<evidence type="ECO:0000256" key="3">
    <source>
        <dbReference type="ARBA" id="ARBA00022833"/>
    </source>
</evidence>
<dbReference type="Proteomes" id="UP000504606">
    <property type="component" value="Unplaced"/>
</dbReference>
<dbReference type="RefSeq" id="XP_026277878.1">
    <property type="nucleotide sequence ID" value="XM_026422093.2"/>
</dbReference>
<reference evidence="7" key="1">
    <citation type="submission" date="2025-08" db="UniProtKB">
        <authorList>
            <consortium name="RefSeq"/>
        </authorList>
    </citation>
    <scope>IDENTIFICATION</scope>
    <source>
        <tissue evidence="7">Whole organism</tissue>
    </source>
</reference>
<dbReference type="InterPro" id="IPR052797">
    <property type="entry name" value="RegFact_GeneExpr_CellDeath"/>
</dbReference>
<dbReference type="Gene3D" id="3.30.160.60">
    <property type="entry name" value="Classic Zinc Finger"/>
    <property type="match status" value="1"/>
</dbReference>
<dbReference type="GeneID" id="113206152"/>
<sequence>MSQTKKRRVYKCEGSVYKCEHCSLTFTVKSNLNRHQAQCYQNPMRAAGSRDFPCYDCGAVFSRADNLRSHKVQRKCSKEFESSAPDLIEESLEMMSSVQHKSPPHVSIAETIKKSRPCFIDGCTSKLLPRASLSSHLKSCHPDLKINDPVYFEFPSMTEFMQWKREEEERMSCSFYSKKGQGTSVQIYHCQFSSDIGEAHPANKSSQKSFQPSIQSTKACIAKVKVSILLDKILVQYHPTHIHIKNSVNITKPQSFSDEDILVPSTHEQDVGSREDLSAPSQPILERHAKGMLLPDDCAEEILENTWCFQSETCQSTKYLVVRCEKDCKSDHCYSKCQSEACQGLCAHMYSCSCNDSHPLCKHLHKLHSLLVKYQIYPEDELERNQSGMSADDYGAENIMSETSLLNVVNNFDCTRLEHNTELLINFLNLAKAGQVSDDILYDVDTSLNVIALKLKDLFEIKDQY</sequence>